<organism evidence="1 2">
    <name type="scientific">Euzebya pacifica</name>
    <dbReference type="NCBI Taxonomy" id="1608957"/>
    <lineage>
        <taxon>Bacteria</taxon>
        <taxon>Bacillati</taxon>
        <taxon>Actinomycetota</taxon>
        <taxon>Nitriliruptoria</taxon>
        <taxon>Euzebyales</taxon>
    </lineage>
</organism>
<protein>
    <submittedName>
        <fullName evidence="1">Uncharacterized protein</fullName>
    </submittedName>
</protein>
<proteinExistence type="predicted"/>
<dbReference type="OrthoDB" id="9820641at2"/>
<gene>
    <name evidence="1" type="ORF">DVS28_a0673</name>
</gene>
<sequence>MTERTWVLVAERGLEDGGTDLVFRALPGRRPRVRYHVGEEGPVASIVEGSLEDAVDGVPQAERPLSAEPGGDVVVVEGAGPRTDAELPTKPGSDALERLQRGRDAVWDRTTVDPQVRGLLDATLSDGDGVIVPCIGRHVRRIVVTDDNRLLVLTELADQPRGQQVRGDDLITVGEALWLTPRETTDSRITVYPEASVRAAYEDGRWMVRADHPEQRITLALALDFPAERFRDA</sequence>
<keyword evidence="2" id="KW-1185">Reference proteome</keyword>
<dbReference type="AlphaFoldDB" id="A0A346XT27"/>
<evidence type="ECO:0000313" key="1">
    <source>
        <dbReference type="EMBL" id="AXV05374.1"/>
    </source>
</evidence>
<dbReference type="EMBL" id="CP031165">
    <property type="protein sequence ID" value="AXV05374.1"/>
    <property type="molecule type" value="Genomic_DNA"/>
</dbReference>
<accession>A0A346XT27</accession>
<reference evidence="1 2" key="1">
    <citation type="submission" date="2018-09" db="EMBL/GenBank/DDBJ databases">
        <title>Complete genome sequence of Euzebya sp. DY32-46 isolated from seawater of Pacific Ocean.</title>
        <authorList>
            <person name="Xu L."/>
            <person name="Wu Y.-H."/>
            <person name="Xu X.-W."/>
        </authorList>
    </citation>
    <scope>NUCLEOTIDE SEQUENCE [LARGE SCALE GENOMIC DNA]</scope>
    <source>
        <strain evidence="1 2">DY32-46</strain>
    </source>
</reference>
<dbReference type="RefSeq" id="WP_114590190.1">
    <property type="nucleotide sequence ID" value="NZ_CP031165.1"/>
</dbReference>
<dbReference type="KEGG" id="euz:DVS28_a0673"/>
<dbReference type="Proteomes" id="UP000264006">
    <property type="component" value="Chromosome"/>
</dbReference>
<evidence type="ECO:0000313" key="2">
    <source>
        <dbReference type="Proteomes" id="UP000264006"/>
    </source>
</evidence>
<name>A0A346XT27_9ACTN</name>